<dbReference type="Gene3D" id="1.10.1090.10">
    <property type="entry name" value="Cytochrome b-c1 complex subunit 7"/>
    <property type="match status" value="1"/>
</dbReference>
<keyword evidence="11" id="KW-1185">Reference proteome</keyword>
<protein>
    <recommendedName>
        <fullName evidence="9">Complex III subunit VII</fullName>
    </recommendedName>
</protein>
<evidence type="ECO:0000256" key="3">
    <source>
        <dbReference type="ARBA" id="ARBA00022448"/>
    </source>
</evidence>
<keyword evidence="3" id="KW-0813">Transport</keyword>
<dbReference type="InterPro" id="IPR036544">
    <property type="entry name" value="QCR7_sf"/>
</dbReference>
<dbReference type="SUPFAM" id="SSF81524">
    <property type="entry name" value="14 kDa protein of cytochrome bc1 complex (Ubiquinol-cytochrome c reductase)"/>
    <property type="match status" value="1"/>
</dbReference>
<name>C1E6M2_MICCC</name>
<evidence type="ECO:0000313" key="10">
    <source>
        <dbReference type="EMBL" id="ACO63830.1"/>
    </source>
</evidence>
<evidence type="ECO:0000256" key="9">
    <source>
        <dbReference type="ARBA" id="ARBA00031021"/>
    </source>
</evidence>
<dbReference type="GeneID" id="8243486"/>
<evidence type="ECO:0000256" key="4">
    <source>
        <dbReference type="ARBA" id="ARBA00022660"/>
    </source>
</evidence>
<dbReference type="AlphaFoldDB" id="C1E6M2"/>
<dbReference type="GO" id="GO:0006122">
    <property type="term" value="P:mitochondrial electron transport, ubiquinol to cytochrome c"/>
    <property type="evidence" value="ECO:0007669"/>
    <property type="project" value="InterPro"/>
</dbReference>
<dbReference type="FunCoup" id="C1E6M2">
    <property type="interactions" value="1126"/>
</dbReference>
<comment type="subcellular location">
    <subcellularLocation>
        <location evidence="1">Mitochondrion inner membrane</location>
        <topology evidence="1">Peripheral membrane protein</topology>
        <orientation evidence="1">Matrix side</orientation>
    </subcellularLocation>
</comment>
<keyword evidence="4" id="KW-0679">Respiratory chain</keyword>
<dbReference type="KEGG" id="mis:MICPUN_113903"/>
<keyword evidence="6" id="KW-0249">Electron transport</keyword>
<dbReference type="FunFam" id="1.10.1090.10:FF:000002">
    <property type="entry name" value="Cytochrome b-c1 complex subunit 7"/>
    <property type="match status" value="1"/>
</dbReference>
<comment type="similarity">
    <text evidence="2">Belongs to the UQCRB/QCR7 family.</text>
</comment>
<evidence type="ECO:0000313" key="11">
    <source>
        <dbReference type="Proteomes" id="UP000002009"/>
    </source>
</evidence>
<dbReference type="GO" id="GO:0005743">
    <property type="term" value="C:mitochondrial inner membrane"/>
    <property type="evidence" value="ECO:0007669"/>
    <property type="project" value="UniProtKB-SubCell"/>
</dbReference>
<evidence type="ECO:0000256" key="8">
    <source>
        <dbReference type="ARBA" id="ARBA00023136"/>
    </source>
</evidence>
<dbReference type="InParanoid" id="C1E6M2"/>
<sequence length="122" mass="14375">MSKAIAKMFEPMFAAFAKRYQGWVGAELSKYGLRYDDLLDETMNLDVAEALKRLPQEERDLRMQRLKRAMDLSMKHVYLDAEMQKKQTPFKWYIKPVLEEVEAERDERAALGTGQPYNRQIP</sequence>
<evidence type="ECO:0000256" key="2">
    <source>
        <dbReference type="ARBA" id="ARBA00008554"/>
    </source>
</evidence>
<proteinExistence type="inferred from homology"/>
<dbReference type="STRING" id="296587.C1E6M2"/>
<evidence type="ECO:0000256" key="5">
    <source>
        <dbReference type="ARBA" id="ARBA00022792"/>
    </source>
</evidence>
<keyword evidence="5" id="KW-0999">Mitochondrion inner membrane</keyword>
<dbReference type="GO" id="GO:0045275">
    <property type="term" value="C:respiratory chain complex III"/>
    <property type="evidence" value="ECO:0007669"/>
    <property type="project" value="InterPro"/>
</dbReference>
<reference evidence="10 11" key="1">
    <citation type="journal article" date="2009" name="Science">
        <title>Green evolution and dynamic adaptations revealed by genomes of the marine picoeukaryotes Micromonas.</title>
        <authorList>
            <person name="Worden A.Z."/>
            <person name="Lee J.H."/>
            <person name="Mock T."/>
            <person name="Rouze P."/>
            <person name="Simmons M.P."/>
            <person name="Aerts A.L."/>
            <person name="Allen A.E."/>
            <person name="Cuvelier M.L."/>
            <person name="Derelle E."/>
            <person name="Everett M.V."/>
            <person name="Foulon E."/>
            <person name="Grimwood J."/>
            <person name="Gundlach H."/>
            <person name="Henrissat B."/>
            <person name="Napoli C."/>
            <person name="McDonald S.M."/>
            <person name="Parker M.S."/>
            <person name="Rombauts S."/>
            <person name="Salamov A."/>
            <person name="Von Dassow P."/>
            <person name="Badger J.H."/>
            <person name="Coutinho P.M."/>
            <person name="Demir E."/>
            <person name="Dubchak I."/>
            <person name="Gentemann C."/>
            <person name="Eikrem W."/>
            <person name="Gready J.E."/>
            <person name="John U."/>
            <person name="Lanier W."/>
            <person name="Lindquist E.A."/>
            <person name="Lucas S."/>
            <person name="Mayer K.F."/>
            <person name="Moreau H."/>
            <person name="Not F."/>
            <person name="Otillar R."/>
            <person name="Panaud O."/>
            <person name="Pangilinan J."/>
            <person name="Paulsen I."/>
            <person name="Piegu B."/>
            <person name="Poliakov A."/>
            <person name="Robbens S."/>
            <person name="Schmutz J."/>
            <person name="Toulza E."/>
            <person name="Wyss T."/>
            <person name="Zelensky A."/>
            <person name="Zhou K."/>
            <person name="Armbrust E.V."/>
            <person name="Bhattacharya D."/>
            <person name="Goodenough U.W."/>
            <person name="Van de Peer Y."/>
            <person name="Grigoriev I.V."/>
        </authorList>
    </citation>
    <scope>NUCLEOTIDE SEQUENCE [LARGE SCALE GENOMIC DNA]</scope>
    <source>
        <strain evidence="11">RCC299 / NOUM17</strain>
    </source>
</reference>
<evidence type="ECO:0000256" key="6">
    <source>
        <dbReference type="ARBA" id="ARBA00022982"/>
    </source>
</evidence>
<accession>C1E6M2</accession>
<dbReference type="OrthoDB" id="425749at2759"/>
<keyword evidence="8" id="KW-0472">Membrane</keyword>
<organism evidence="10 11">
    <name type="scientific">Micromonas commoda (strain RCC299 / NOUM17 / CCMP2709)</name>
    <name type="common">Picoplanktonic green alga</name>
    <dbReference type="NCBI Taxonomy" id="296587"/>
    <lineage>
        <taxon>Eukaryota</taxon>
        <taxon>Viridiplantae</taxon>
        <taxon>Chlorophyta</taxon>
        <taxon>Mamiellophyceae</taxon>
        <taxon>Mamiellales</taxon>
        <taxon>Mamiellaceae</taxon>
        <taxon>Micromonas</taxon>
    </lineage>
</organism>
<dbReference type="eggNOG" id="KOG3440">
    <property type="taxonomic scope" value="Eukaryota"/>
</dbReference>
<dbReference type="PANTHER" id="PTHR12022">
    <property type="entry name" value="UBIQUINOL-CYTOCHROME C REDUCTASE COMPLEX 14 KD PROTEIN"/>
    <property type="match status" value="1"/>
</dbReference>
<dbReference type="Proteomes" id="UP000002009">
    <property type="component" value="Chromosome 5"/>
</dbReference>
<dbReference type="OMA" id="QTALHWV"/>
<gene>
    <name evidence="10" type="ORF">MICPUN_113903</name>
</gene>
<dbReference type="Pfam" id="PF02271">
    <property type="entry name" value="UCR_14kD"/>
    <property type="match status" value="1"/>
</dbReference>
<dbReference type="EMBL" id="CP001326">
    <property type="protein sequence ID" value="ACO63830.1"/>
    <property type="molecule type" value="Genomic_DNA"/>
</dbReference>
<evidence type="ECO:0000256" key="1">
    <source>
        <dbReference type="ARBA" id="ARBA00004443"/>
    </source>
</evidence>
<dbReference type="InterPro" id="IPR003197">
    <property type="entry name" value="QCR7"/>
</dbReference>
<dbReference type="PANTHER" id="PTHR12022:SF0">
    <property type="entry name" value="CYTOCHROME B-C1 COMPLEX SUBUNIT 7"/>
    <property type="match status" value="1"/>
</dbReference>
<evidence type="ECO:0000256" key="7">
    <source>
        <dbReference type="ARBA" id="ARBA00023128"/>
    </source>
</evidence>
<dbReference type="RefSeq" id="XP_002502572.1">
    <property type="nucleotide sequence ID" value="XM_002502526.1"/>
</dbReference>
<keyword evidence="7" id="KW-0496">Mitochondrion</keyword>